<accession>A0A060SCU0</accession>
<dbReference type="EMBL" id="CCBP010000073">
    <property type="protein sequence ID" value="CDO70203.1"/>
    <property type="molecule type" value="Genomic_DNA"/>
</dbReference>
<feature type="compositionally biased region" description="Polar residues" evidence="1">
    <location>
        <begin position="150"/>
        <end position="160"/>
    </location>
</feature>
<evidence type="ECO:0000313" key="2">
    <source>
        <dbReference type="EMBL" id="CDO70203.1"/>
    </source>
</evidence>
<reference evidence="2" key="1">
    <citation type="submission" date="2014-01" db="EMBL/GenBank/DDBJ databases">
        <title>The genome of the white-rot fungus Pycnoporus cinnabarinus: a basidiomycete model with a versatile arsenal for lignocellulosic biomass breakdown.</title>
        <authorList>
            <person name="Levasseur A."/>
            <person name="Lomascolo A."/>
            <person name="Ruiz-Duenas F.J."/>
            <person name="Uzan E."/>
            <person name="Piumi F."/>
            <person name="Kues U."/>
            <person name="Ram A.F.J."/>
            <person name="Murat C."/>
            <person name="Haon M."/>
            <person name="Benoit I."/>
            <person name="Arfi Y."/>
            <person name="Chevret D."/>
            <person name="Drula E."/>
            <person name="Kwon M.J."/>
            <person name="Gouret P."/>
            <person name="Lesage-Meessen L."/>
            <person name="Lombard V."/>
            <person name="Mariette J."/>
            <person name="Noirot C."/>
            <person name="Park J."/>
            <person name="Patyshakuliyeva A."/>
            <person name="Wieneger R.A.B."/>
            <person name="Wosten H.A.B."/>
            <person name="Martin F."/>
            <person name="Coutinho P.M."/>
            <person name="de Vries R."/>
            <person name="Martinez A.T."/>
            <person name="Klopp C."/>
            <person name="Pontarotti P."/>
            <person name="Henrissat B."/>
            <person name="Record E."/>
        </authorList>
    </citation>
    <scope>NUCLEOTIDE SEQUENCE [LARGE SCALE GENOMIC DNA]</scope>
    <source>
        <strain evidence="2">BRFM137</strain>
    </source>
</reference>
<proteinExistence type="predicted"/>
<dbReference type="OrthoDB" id="2590867at2759"/>
<sequence length="178" mass="18171">MNDSDKISGSGASRKQKLQGAVEVVHGMGDNLRGRLMSAVDPSKKTGGPRPEVEKGQREVEQGMAKLTGGPGACHPQSAEGDQPQSANHPSSTAPSQEGNSSEPTSTTHAGFNAAPTAAVAHQSRYSATSTAPLQQGSNDRDFHPGGTGHSQPASQQGTTPGPAPDRSTLSGDPQRLG</sequence>
<dbReference type="AlphaFoldDB" id="A0A060SCU0"/>
<dbReference type="HOGENOM" id="CLU_1511348_0_0_1"/>
<feature type="compositionally biased region" description="Basic and acidic residues" evidence="1">
    <location>
        <begin position="51"/>
        <end position="61"/>
    </location>
</feature>
<feature type="region of interest" description="Disordered" evidence="1">
    <location>
        <begin position="1"/>
        <end position="178"/>
    </location>
</feature>
<protein>
    <submittedName>
        <fullName evidence="2">Uncharacterized protein</fullName>
    </submittedName>
</protein>
<name>A0A060SCU0_PYCCI</name>
<organism evidence="2 3">
    <name type="scientific">Pycnoporus cinnabarinus</name>
    <name type="common">Cinnabar-red polypore</name>
    <name type="synonym">Trametes cinnabarina</name>
    <dbReference type="NCBI Taxonomy" id="5643"/>
    <lineage>
        <taxon>Eukaryota</taxon>
        <taxon>Fungi</taxon>
        <taxon>Dikarya</taxon>
        <taxon>Basidiomycota</taxon>
        <taxon>Agaricomycotina</taxon>
        <taxon>Agaricomycetes</taxon>
        <taxon>Polyporales</taxon>
        <taxon>Polyporaceae</taxon>
        <taxon>Trametes</taxon>
    </lineage>
</organism>
<dbReference type="Proteomes" id="UP000029665">
    <property type="component" value="Unassembled WGS sequence"/>
</dbReference>
<evidence type="ECO:0000313" key="3">
    <source>
        <dbReference type="Proteomes" id="UP000029665"/>
    </source>
</evidence>
<feature type="compositionally biased region" description="Polar residues" evidence="1">
    <location>
        <begin position="124"/>
        <end position="138"/>
    </location>
</feature>
<evidence type="ECO:0000256" key="1">
    <source>
        <dbReference type="SAM" id="MobiDB-lite"/>
    </source>
</evidence>
<keyword evidence="3" id="KW-1185">Reference proteome</keyword>
<comment type="caution">
    <text evidence="2">The sequence shown here is derived from an EMBL/GenBank/DDBJ whole genome shotgun (WGS) entry which is preliminary data.</text>
</comment>
<dbReference type="OMA" id="NDRDFHP"/>
<feature type="compositionally biased region" description="Polar residues" evidence="1">
    <location>
        <begin position="83"/>
        <end position="110"/>
    </location>
</feature>
<dbReference type="STRING" id="5643.A0A060SCU0"/>
<gene>
    <name evidence="2" type="ORF">BN946_scf184942.g3</name>
</gene>